<accession>A0A382REY0</accession>
<dbReference type="EMBL" id="UINC01121243">
    <property type="protein sequence ID" value="SVC96269.1"/>
    <property type="molecule type" value="Genomic_DNA"/>
</dbReference>
<evidence type="ECO:0000256" key="1">
    <source>
        <dbReference type="SAM" id="MobiDB-lite"/>
    </source>
</evidence>
<reference evidence="2" key="1">
    <citation type="submission" date="2018-05" db="EMBL/GenBank/DDBJ databases">
        <authorList>
            <person name="Lanie J.A."/>
            <person name="Ng W.-L."/>
            <person name="Kazmierczak K.M."/>
            <person name="Andrzejewski T.M."/>
            <person name="Davidsen T.M."/>
            <person name="Wayne K.J."/>
            <person name="Tettelin H."/>
            <person name="Glass J.I."/>
            <person name="Rusch D."/>
            <person name="Podicherti R."/>
            <person name="Tsui H.-C.T."/>
            <person name="Winkler M.E."/>
        </authorList>
    </citation>
    <scope>NUCLEOTIDE SEQUENCE</scope>
</reference>
<dbReference type="AlphaFoldDB" id="A0A382REY0"/>
<feature type="compositionally biased region" description="Basic and acidic residues" evidence="1">
    <location>
        <begin position="267"/>
        <end position="280"/>
    </location>
</feature>
<sequence>MGGQNMCDTHLILKRIVTMLHDGLLEPGVHDWMHFLGTSRLEWACVFTDIQKAMRKYHNPNFTVSFDCASPFLATANGQIYTNNIMEDRSKWVYKMQPSVDDKKYCSDTRSFKDGVLQDGIFDEFLESPISNKTLMKDVCIYCPGDLNKNKKEGKTSWDSFSYAIQMAHNVWMHINAVQEANRLYDQDIYPAMLVQEKNNRYVCRDIIDAIFSTSERGVQEELIETFSRFWTSIVGTRGFTGKRAINSHTMFNNLFEFTDESTDIPQKQDEPELDESKLDELDESNDVA</sequence>
<gene>
    <name evidence="2" type="ORF">METZ01_LOCUS349123</name>
</gene>
<proteinExistence type="predicted"/>
<organism evidence="2">
    <name type="scientific">marine metagenome</name>
    <dbReference type="NCBI Taxonomy" id="408172"/>
    <lineage>
        <taxon>unclassified sequences</taxon>
        <taxon>metagenomes</taxon>
        <taxon>ecological metagenomes</taxon>
    </lineage>
</organism>
<protein>
    <submittedName>
        <fullName evidence="2">Uncharacterized protein</fullName>
    </submittedName>
</protein>
<evidence type="ECO:0000313" key="2">
    <source>
        <dbReference type="EMBL" id="SVC96269.1"/>
    </source>
</evidence>
<name>A0A382REY0_9ZZZZ</name>
<feature type="region of interest" description="Disordered" evidence="1">
    <location>
        <begin position="262"/>
        <end position="289"/>
    </location>
</feature>